<gene>
    <name evidence="1" type="ORF">WH47_02292</name>
</gene>
<dbReference type="AlphaFoldDB" id="A0A0L7QYU4"/>
<keyword evidence="2" id="KW-1185">Reference proteome</keyword>
<dbReference type="EMBL" id="KQ414687">
    <property type="protein sequence ID" value="KOC63753.1"/>
    <property type="molecule type" value="Genomic_DNA"/>
</dbReference>
<evidence type="ECO:0000313" key="2">
    <source>
        <dbReference type="Proteomes" id="UP000053825"/>
    </source>
</evidence>
<protein>
    <submittedName>
        <fullName evidence="1">Uncharacterized protein</fullName>
    </submittedName>
</protein>
<reference evidence="1 2" key="1">
    <citation type="submission" date="2015-07" db="EMBL/GenBank/DDBJ databases">
        <title>The genome of Habropoda laboriosa.</title>
        <authorList>
            <person name="Pan H."/>
            <person name="Kapheim K."/>
        </authorList>
    </citation>
    <scope>NUCLEOTIDE SEQUENCE [LARGE SCALE GENOMIC DNA]</scope>
    <source>
        <strain evidence="1">0110345459</strain>
    </source>
</reference>
<accession>A0A0L7QYU4</accession>
<sequence length="52" mass="5791">MPVNSIDNLEERIKQTCGNVQNNILIGAAHRNLLERAELCVVEGGIQFENLL</sequence>
<name>A0A0L7QYU4_9HYME</name>
<dbReference type="Proteomes" id="UP000053825">
    <property type="component" value="Unassembled WGS sequence"/>
</dbReference>
<proteinExistence type="predicted"/>
<evidence type="ECO:0000313" key="1">
    <source>
        <dbReference type="EMBL" id="KOC63753.1"/>
    </source>
</evidence>
<organism evidence="1 2">
    <name type="scientific">Habropoda laboriosa</name>
    <dbReference type="NCBI Taxonomy" id="597456"/>
    <lineage>
        <taxon>Eukaryota</taxon>
        <taxon>Metazoa</taxon>
        <taxon>Ecdysozoa</taxon>
        <taxon>Arthropoda</taxon>
        <taxon>Hexapoda</taxon>
        <taxon>Insecta</taxon>
        <taxon>Pterygota</taxon>
        <taxon>Neoptera</taxon>
        <taxon>Endopterygota</taxon>
        <taxon>Hymenoptera</taxon>
        <taxon>Apocrita</taxon>
        <taxon>Aculeata</taxon>
        <taxon>Apoidea</taxon>
        <taxon>Anthophila</taxon>
        <taxon>Apidae</taxon>
        <taxon>Habropoda</taxon>
    </lineage>
</organism>